<proteinExistence type="predicted"/>
<sequence>MTSAPRTQRAPATPNALPSHKRKSQDQAQETVETPGDEEEHPPNLLNARNPEAPAQQPEYSEAPGNPVQHNNLNHNNTNPPDKEPKRTYPYARTDTILAKPCIRKKPGQRCESCSGASSKCKELSPGLYARFNRLRDLDASKDNLVEASKEFAEYAIAFERRVAREDESLRLLRSINRHLFHLRGMLGAELGRGELDEAQELVWPCVDGGAGGDNA</sequence>
<feature type="compositionally biased region" description="Low complexity" evidence="1">
    <location>
        <begin position="66"/>
        <end position="80"/>
    </location>
</feature>
<keyword evidence="3" id="KW-1185">Reference proteome</keyword>
<gene>
    <name evidence="2" type="ORF">DSM5745_08870</name>
</gene>
<protein>
    <submittedName>
        <fullName evidence="2">Uncharacterized protein</fullName>
    </submittedName>
</protein>
<dbReference type="AlphaFoldDB" id="A0A3D8R567"/>
<name>A0A3D8R567_9EURO</name>
<dbReference type="RefSeq" id="XP_026600899.1">
    <property type="nucleotide sequence ID" value="XM_026750886.1"/>
</dbReference>
<evidence type="ECO:0000313" key="2">
    <source>
        <dbReference type="EMBL" id="RDW69110.1"/>
    </source>
</evidence>
<dbReference type="OrthoDB" id="10625963at2759"/>
<dbReference type="EMBL" id="PVWQ01000011">
    <property type="protein sequence ID" value="RDW69110.1"/>
    <property type="molecule type" value="Genomic_DNA"/>
</dbReference>
<organism evidence="2 3">
    <name type="scientific">Aspergillus mulundensis</name>
    <dbReference type="NCBI Taxonomy" id="1810919"/>
    <lineage>
        <taxon>Eukaryota</taxon>
        <taxon>Fungi</taxon>
        <taxon>Dikarya</taxon>
        <taxon>Ascomycota</taxon>
        <taxon>Pezizomycotina</taxon>
        <taxon>Eurotiomycetes</taxon>
        <taxon>Eurotiomycetidae</taxon>
        <taxon>Eurotiales</taxon>
        <taxon>Aspergillaceae</taxon>
        <taxon>Aspergillus</taxon>
        <taxon>Aspergillus subgen. Nidulantes</taxon>
    </lineage>
</organism>
<dbReference type="GeneID" id="38119240"/>
<dbReference type="Proteomes" id="UP000256690">
    <property type="component" value="Unassembled WGS sequence"/>
</dbReference>
<comment type="caution">
    <text evidence="2">The sequence shown here is derived from an EMBL/GenBank/DDBJ whole genome shotgun (WGS) entry which is preliminary data.</text>
</comment>
<feature type="region of interest" description="Disordered" evidence="1">
    <location>
        <begin position="1"/>
        <end position="88"/>
    </location>
</feature>
<evidence type="ECO:0000313" key="3">
    <source>
        <dbReference type="Proteomes" id="UP000256690"/>
    </source>
</evidence>
<reference evidence="2 3" key="1">
    <citation type="journal article" date="2018" name="IMA Fungus">
        <title>IMA Genome-F 9: Draft genome sequence of Annulohypoxylon stygium, Aspergillus mulundensis, Berkeleyomyces basicola (syn. Thielaviopsis basicola), Ceratocystis smalleyi, two Cercospora beticola strains, Coleophoma cylindrospora, Fusarium fracticaudum, Phialophora cf. hyalina, and Morchella septimelata.</title>
        <authorList>
            <person name="Wingfield B.D."/>
            <person name="Bills G.F."/>
            <person name="Dong Y."/>
            <person name="Huang W."/>
            <person name="Nel W.J."/>
            <person name="Swalarsk-Parry B.S."/>
            <person name="Vaghefi N."/>
            <person name="Wilken P.M."/>
            <person name="An Z."/>
            <person name="de Beer Z.W."/>
            <person name="De Vos L."/>
            <person name="Chen L."/>
            <person name="Duong T.A."/>
            <person name="Gao Y."/>
            <person name="Hammerbacher A."/>
            <person name="Kikkert J.R."/>
            <person name="Li Y."/>
            <person name="Li H."/>
            <person name="Li K."/>
            <person name="Li Q."/>
            <person name="Liu X."/>
            <person name="Ma X."/>
            <person name="Naidoo K."/>
            <person name="Pethybridge S.J."/>
            <person name="Sun J."/>
            <person name="Steenkamp E.T."/>
            <person name="van der Nest M.A."/>
            <person name="van Wyk S."/>
            <person name="Wingfield M.J."/>
            <person name="Xiong C."/>
            <person name="Yue Q."/>
            <person name="Zhang X."/>
        </authorList>
    </citation>
    <scope>NUCLEOTIDE SEQUENCE [LARGE SCALE GENOMIC DNA]</scope>
    <source>
        <strain evidence="2 3">DSM 5745</strain>
    </source>
</reference>
<evidence type="ECO:0000256" key="1">
    <source>
        <dbReference type="SAM" id="MobiDB-lite"/>
    </source>
</evidence>
<accession>A0A3D8R567</accession>